<evidence type="ECO:0000256" key="2">
    <source>
        <dbReference type="SAM" id="Phobius"/>
    </source>
</evidence>
<accession>A0ABV0B5A4</accession>
<protein>
    <submittedName>
        <fullName evidence="3">DUF4230 domain-containing protein</fullName>
    </submittedName>
</protein>
<feature type="region of interest" description="Disordered" evidence="1">
    <location>
        <begin position="1"/>
        <end position="26"/>
    </location>
</feature>
<reference evidence="3 4" key="1">
    <citation type="submission" date="2024-05" db="EMBL/GenBank/DDBJ databases">
        <title>Sphingomonas sp. HF-S3 16S ribosomal RNA gene Genome sequencing and assembly.</title>
        <authorList>
            <person name="Lee H."/>
        </authorList>
    </citation>
    <scope>NUCLEOTIDE SEQUENCE [LARGE SCALE GENOMIC DNA]</scope>
    <source>
        <strain evidence="3 4">HF-S3</strain>
    </source>
</reference>
<keyword evidence="2" id="KW-1133">Transmembrane helix</keyword>
<dbReference type="Proteomes" id="UP001427805">
    <property type="component" value="Unassembled WGS sequence"/>
</dbReference>
<name>A0ABV0B5A4_9SPHN</name>
<feature type="transmembrane region" description="Helical" evidence="2">
    <location>
        <begin position="37"/>
        <end position="55"/>
    </location>
</feature>
<dbReference type="Pfam" id="PF14014">
    <property type="entry name" value="DUF4230"/>
    <property type="match status" value="1"/>
</dbReference>
<keyword evidence="2" id="KW-0472">Membrane</keyword>
<proteinExistence type="predicted"/>
<comment type="caution">
    <text evidence="3">The sequence shown here is derived from an EMBL/GenBank/DDBJ whole genome shotgun (WGS) entry which is preliminary data.</text>
</comment>
<evidence type="ECO:0000313" key="4">
    <source>
        <dbReference type="Proteomes" id="UP001427805"/>
    </source>
</evidence>
<dbReference type="EMBL" id="JBDIZK010000003">
    <property type="protein sequence ID" value="MEN3746793.1"/>
    <property type="molecule type" value="Genomic_DNA"/>
</dbReference>
<dbReference type="RefSeq" id="WP_346245791.1">
    <property type="nucleotide sequence ID" value="NZ_JBDIZK010000003.1"/>
</dbReference>
<evidence type="ECO:0000256" key="1">
    <source>
        <dbReference type="SAM" id="MobiDB-lite"/>
    </source>
</evidence>
<organism evidence="3 4">
    <name type="scientific">Sphingomonas rustica</name>
    <dbReference type="NCBI Taxonomy" id="3103142"/>
    <lineage>
        <taxon>Bacteria</taxon>
        <taxon>Pseudomonadati</taxon>
        <taxon>Pseudomonadota</taxon>
        <taxon>Alphaproteobacteria</taxon>
        <taxon>Sphingomonadales</taxon>
        <taxon>Sphingomonadaceae</taxon>
        <taxon>Sphingomonas</taxon>
    </lineage>
</organism>
<keyword evidence="4" id="KW-1185">Reference proteome</keyword>
<dbReference type="InterPro" id="IPR025324">
    <property type="entry name" value="DUF4230"/>
</dbReference>
<sequence length="257" mass="28159">MADRSLSSGFDGPVTTGREGSVDPESGDRLGGGCLKLLAGFVAGMLVLVLAAWAASDYLKQRFFAPDPETIATSSLQGLREQNRLSTFAARYVAVVTSSQSRLGLSAQKTMIMPGNVRYEVDLAKLRQKDVVYDKATGRLTITLPPVEVVGPDVDIDNIRSYGEGGILMTLTDVEKRLDDANRQAGQKELVRQAREPMPMRLARDATRRAVESSFAMPLRAAGLKAEVTVRFADEPVRDGERWDESRRPEDVIANMR</sequence>
<keyword evidence="2" id="KW-0812">Transmembrane</keyword>
<gene>
    <name evidence="3" type="ORF">TPR58_06415</name>
</gene>
<evidence type="ECO:0000313" key="3">
    <source>
        <dbReference type="EMBL" id="MEN3746793.1"/>
    </source>
</evidence>